<keyword evidence="1" id="KW-0472">Membrane</keyword>
<dbReference type="AlphaFoldDB" id="A0A1B6NU91"/>
<accession>A0A1B6NU91</accession>
<reference evidence="2" key="1">
    <citation type="submission" date="2013-11" db="EMBL/GenBank/DDBJ databases">
        <title>Microbial diversity, functional groups and degradation webs in Northern and Southern Mediterranean and Red Sea marine crude oil polluted sites.</title>
        <authorList>
            <person name="Daffonchio D."/>
            <person name="Mapelli F."/>
            <person name="Ferrer M."/>
            <person name="Richter M."/>
            <person name="Cherif A."/>
            <person name="Malkawi H.I."/>
            <person name="Yakimov M.M."/>
            <person name="Abdel-Fattah Y.R."/>
            <person name="Blaghen M."/>
            <person name="Golyshin P.N."/>
            <person name="Kalogerakis N."/>
            <person name="Boon N."/>
            <person name="Magagnini M."/>
            <person name="Fava F."/>
        </authorList>
    </citation>
    <scope>NUCLEOTIDE SEQUENCE</scope>
</reference>
<feature type="non-terminal residue" evidence="2">
    <location>
        <position position="1"/>
    </location>
</feature>
<proteinExistence type="predicted"/>
<keyword evidence="1" id="KW-0812">Transmembrane</keyword>
<dbReference type="EMBL" id="AYSL01000880">
    <property type="protein sequence ID" value="KTF06891.1"/>
    <property type="molecule type" value="Genomic_DNA"/>
</dbReference>
<sequence length="28" mass="3044">TSGQPYSNCIITINMVLVILTYSALNLT</sequence>
<evidence type="ECO:0000256" key="1">
    <source>
        <dbReference type="SAM" id="Phobius"/>
    </source>
</evidence>
<organism evidence="2">
    <name type="scientific">marine sediment metagenome</name>
    <dbReference type="NCBI Taxonomy" id="412755"/>
    <lineage>
        <taxon>unclassified sequences</taxon>
        <taxon>metagenomes</taxon>
        <taxon>ecological metagenomes</taxon>
    </lineage>
</organism>
<protein>
    <submittedName>
        <fullName evidence="2">Uncharacterized protein</fullName>
    </submittedName>
</protein>
<name>A0A1B6NU91_9ZZZZ</name>
<gene>
    <name evidence="2" type="ORF">MGSAQ_001614</name>
</gene>
<comment type="caution">
    <text evidence="2">The sequence shown here is derived from an EMBL/GenBank/DDBJ whole genome shotgun (WGS) entry which is preliminary data.</text>
</comment>
<feature type="transmembrane region" description="Helical" evidence="1">
    <location>
        <begin position="6"/>
        <end position="25"/>
    </location>
</feature>
<keyword evidence="1" id="KW-1133">Transmembrane helix</keyword>
<evidence type="ECO:0000313" key="2">
    <source>
        <dbReference type="EMBL" id="KTF06891.1"/>
    </source>
</evidence>